<dbReference type="EMBL" id="JBHUOJ010000037">
    <property type="protein sequence ID" value="MFD2834796.1"/>
    <property type="molecule type" value="Genomic_DNA"/>
</dbReference>
<dbReference type="Pfam" id="PF00211">
    <property type="entry name" value="Guanylate_cyc"/>
    <property type="match status" value="1"/>
</dbReference>
<organism evidence="9 10">
    <name type="scientific">Christiangramia antarctica</name>
    <dbReference type="NCBI Taxonomy" id="2058158"/>
    <lineage>
        <taxon>Bacteria</taxon>
        <taxon>Pseudomonadati</taxon>
        <taxon>Bacteroidota</taxon>
        <taxon>Flavobacteriia</taxon>
        <taxon>Flavobacteriales</taxon>
        <taxon>Flavobacteriaceae</taxon>
        <taxon>Christiangramia</taxon>
    </lineage>
</organism>
<dbReference type="PANTHER" id="PTHR11920:SF335">
    <property type="entry name" value="GUANYLATE CYCLASE"/>
    <property type="match status" value="1"/>
</dbReference>
<evidence type="ECO:0000259" key="8">
    <source>
        <dbReference type="PROSITE" id="PS50125"/>
    </source>
</evidence>
<name>A0ABW5X773_9FLAO</name>
<evidence type="ECO:0000313" key="9">
    <source>
        <dbReference type="EMBL" id="MFD2834796.1"/>
    </source>
</evidence>
<keyword evidence="10" id="KW-1185">Reference proteome</keyword>
<dbReference type="SUPFAM" id="SSF55073">
    <property type="entry name" value="Nucleotide cyclase"/>
    <property type="match status" value="1"/>
</dbReference>
<evidence type="ECO:0000256" key="1">
    <source>
        <dbReference type="ARBA" id="ARBA00004370"/>
    </source>
</evidence>
<evidence type="ECO:0000256" key="6">
    <source>
        <dbReference type="ARBA" id="ARBA00023239"/>
    </source>
</evidence>
<dbReference type="Proteomes" id="UP001597438">
    <property type="component" value="Unassembled WGS sequence"/>
</dbReference>
<keyword evidence="5 7" id="KW-0472">Membrane</keyword>
<evidence type="ECO:0000256" key="4">
    <source>
        <dbReference type="ARBA" id="ARBA00022989"/>
    </source>
</evidence>
<dbReference type="InterPro" id="IPR019734">
    <property type="entry name" value="TPR_rpt"/>
</dbReference>
<evidence type="ECO:0000256" key="5">
    <source>
        <dbReference type="ARBA" id="ARBA00023136"/>
    </source>
</evidence>
<evidence type="ECO:0000256" key="7">
    <source>
        <dbReference type="SAM" id="Phobius"/>
    </source>
</evidence>
<evidence type="ECO:0000256" key="3">
    <source>
        <dbReference type="ARBA" id="ARBA00022741"/>
    </source>
</evidence>
<dbReference type="Gene3D" id="1.25.40.10">
    <property type="entry name" value="Tetratricopeptide repeat domain"/>
    <property type="match status" value="1"/>
</dbReference>
<dbReference type="SMART" id="SM00044">
    <property type="entry name" value="CYCc"/>
    <property type="match status" value="1"/>
</dbReference>
<dbReference type="InterPro" id="IPR011990">
    <property type="entry name" value="TPR-like_helical_dom_sf"/>
</dbReference>
<protein>
    <submittedName>
        <fullName evidence="9">Adenylate/guanylate cyclase domain-containing protein</fullName>
    </submittedName>
</protein>
<dbReference type="SMART" id="SM00028">
    <property type="entry name" value="TPR"/>
    <property type="match status" value="5"/>
</dbReference>
<dbReference type="CDD" id="cd07302">
    <property type="entry name" value="CHD"/>
    <property type="match status" value="1"/>
</dbReference>
<keyword evidence="6" id="KW-0456">Lyase</keyword>
<dbReference type="InterPro" id="IPR001054">
    <property type="entry name" value="A/G_cyclase"/>
</dbReference>
<evidence type="ECO:0000256" key="2">
    <source>
        <dbReference type="ARBA" id="ARBA00022692"/>
    </source>
</evidence>
<keyword evidence="4 7" id="KW-1133">Transmembrane helix</keyword>
<evidence type="ECO:0000313" key="10">
    <source>
        <dbReference type="Proteomes" id="UP001597438"/>
    </source>
</evidence>
<dbReference type="Gene3D" id="3.30.70.1230">
    <property type="entry name" value="Nucleotide cyclase"/>
    <property type="match status" value="1"/>
</dbReference>
<proteinExistence type="predicted"/>
<dbReference type="RefSeq" id="WP_251739943.1">
    <property type="nucleotide sequence ID" value="NZ_JBHUOJ010000037.1"/>
</dbReference>
<dbReference type="SUPFAM" id="SSF48452">
    <property type="entry name" value="TPR-like"/>
    <property type="match status" value="2"/>
</dbReference>
<gene>
    <name evidence="9" type="ORF">ACFSYS_16010</name>
</gene>
<dbReference type="PROSITE" id="PS50125">
    <property type="entry name" value="GUANYLATE_CYCLASE_2"/>
    <property type="match status" value="1"/>
</dbReference>
<accession>A0ABW5X773</accession>
<dbReference type="InterPro" id="IPR029787">
    <property type="entry name" value="Nucleotide_cyclase"/>
</dbReference>
<comment type="subcellular location">
    <subcellularLocation>
        <location evidence="1">Membrane</location>
    </subcellularLocation>
</comment>
<keyword evidence="2 7" id="KW-0812">Transmembrane</keyword>
<reference evidence="10" key="1">
    <citation type="journal article" date="2019" name="Int. J. Syst. Evol. Microbiol.">
        <title>The Global Catalogue of Microorganisms (GCM) 10K type strain sequencing project: providing services to taxonomists for standard genome sequencing and annotation.</title>
        <authorList>
            <consortium name="The Broad Institute Genomics Platform"/>
            <consortium name="The Broad Institute Genome Sequencing Center for Infectious Disease"/>
            <person name="Wu L."/>
            <person name="Ma J."/>
        </authorList>
    </citation>
    <scope>NUCLEOTIDE SEQUENCE [LARGE SCALE GENOMIC DNA]</scope>
    <source>
        <strain evidence="10">KCTC 52925</strain>
    </source>
</reference>
<dbReference type="InterPro" id="IPR050401">
    <property type="entry name" value="Cyclic_nucleotide_synthase"/>
</dbReference>
<feature type="domain" description="Guanylate cyclase" evidence="8">
    <location>
        <begin position="427"/>
        <end position="557"/>
    </location>
</feature>
<keyword evidence="3" id="KW-0547">Nucleotide-binding</keyword>
<comment type="caution">
    <text evidence="9">The sequence shown here is derived from an EMBL/GenBank/DDBJ whole genome shotgun (WGS) entry which is preliminary data.</text>
</comment>
<feature type="transmembrane region" description="Helical" evidence="7">
    <location>
        <begin position="356"/>
        <end position="376"/>
    </location>
</feature>
<sequence length="608" mass="68987">MRTSLKFFRNLFYLSIFLIGQHTYSQDQNIADSLKTIYQKHTLSPVEKLHTLREIAENELEVKEKLRYSTLLIKAAQKVDSPKLLFSGYIQTGNALRLEGDLSNALDNYFKAAQIAEDRKLITEVGVANITIADAYSIMGNHNRSISYYRIAIKELRAIPDSIKLGSALLNTGDEFFMHDELDSALVYFRESGKIFENKNYQEGLAYNLGNTGLVFAKMGNHEMAEKNLSEATHILEKNGDFYPICVFLIYMSEIYFEKDDLGTAIDFAQQSLELSMLYGFKDQISDANLKLSQLYEASGQTEKSYQYYKDHITYRDSVRNLTSAQEMAGLRADNEVFKKQAEIGLLNEERKNQKLINITAGVTAALIAILAVGLYRRNRFIKRTSALIENEKNRSDRLLLNILPEETAKELKDSGSVDAKKFEMVSVIFADFKGFTKFAENLPPEKLIKTVDFYFSKFDEIMAKYKVEKIKTMGDCYMAVAGLPFSDANHAQKAVAAAFEILDFVKDSEDNPRFQYGGLEVRVGIHSGAVVAGVVGTHKFAYDIWGDTVNIASRMQTSSETGKINISESTHDLICDHYDCTYRGEISVKNRGMFKMYFIEKLTRMVQ</sequence>
<dbReference type="PANTHER" id="PTHR11920">
    <property type="entry name" value="GUANYLYL CYCLASE"/>
    <property type="match status" value="1"/>
</dbReference>